<dbReference type="OrthoDB" id="3795158at2759"/>
<feature type="signal peptide" evidence="1">
    <location>
        <begin position="1"/>
        <end position="20"/>
    </location>
</feature>
<gene>
    <name evidence="2" type="ORF">E8E13_000016</name>
</gene>
<name>A0A9P4W6H0_CURKU</name>
<organism evidence="2 3">
    <name type="scientific">Curvularia kusanoi</name>
    <name type="common">Cochliobolus kusanoi</name>
    <dbReference type="NCBI Taxonomy" id="90978"/>
    <lineage>
        <taxon>Eukaryota</taxon>
        <taxon>Fungi</taxon>
        <taxon>Dikarya</taxon>
        <taxon>Ascomycota</taxon>
        <taxon>Pezizomycotina</taxon>
        <taxon>Dothideomycetes</taxon>
        <taxon>Pleosporomycetidae</taxon>
        <taxon>Pleosporales</taxon>
        <taxon>Pleosporineae</taxon>
        <taxon>Pleosporaceae</taxon>
        <taxon>Curvularia</taxon>
    </lineage>
</organism>
<proteinExistence type="predicted"/>
<comment type="caution">
    <text evidence="2">The sequence shown here is derived from an EMBL/GenBank/DDBJ whole genome shotgun (WGS) entry which is preliminary data.</text>
</comment>
<evidence type="ECO:0000313" key="3">
    <source>
        <dbReference type="Proteomes" id="UP000801428"/>
    </source>
</evidence>
<keyword evidence="3" id="KW-1185">Reference proteome</keyword>
<sequence>MYFSRSYAFIAVAGSSLVAAAPAGGYCAVQPPKVTSSSAIPSSTTASSVVAYSVAPYPVASSSAESSSIASSSVASSSVESSSIASSSIISSSVVVAPTFIESSSVVTPTPTPTPSAACDPHDSVILILPGYDRAVCRSILGGDKTVEETMTVTVTGDAVTATITDAPTTVTTDTETVESITVTTTLTQQLPDVTTTTTATVTAPESTVTVPAPTFDKRDGPTSILFPVALPTLIPTSIPFPLNQFPVSRISSACSCVVTPTTTTVTTTSTQTLAGPQVTYLAPGSTVTATNLVTIHVTLPATETITALPTETVTETVTTTTTPVVTVTATPTPVTPPATCNVRGLPGPRAFNYAANFNTNQAACIATCKTDARCGSTGFYQVTNPNSGAVTGTCRYYDKSVADSASLGVGYYTFNDKAC</sequence>
<keyword evidence="1" id="KW-0732">Signal</keyword>
<dbReference type="EMBL" id="SWKU01000061">
    <property type="protein sequence ID" value="KAF2993057.1"/>
    <property type="molecule type" value="Genomic_DNA"/>
</dbReference>
<dbReference type="Proteomes" id="UP000801428">
    <property type="component" value="Unassembled WGS sequence"/>
</dbReference>
<evidence type="ECO:0000256" key="1">
    <source>
        <dbReference type="SAM" id="SignalP"/>
    </source>
</evidence>
<dbReference type="AlphaFoldDB" id="A0A9P4W6H0"/>
<evidence type="ECO:0000313" key="2">
    <source>
        <dbReference type="EMBL" id="KAF2993057.1"/>
    </source>
</evidence>
<accession>A0A9P4W6H0</accession>
<feature type="chain" id="PRO_5040494915" description="Apple domain-containing protein" evidence="1">
    <location>
        <begin position="21"/>
        <end position="420"/>
    </location>
</feature>
<reference evidence="2" key="1">
    <citation type="submission" date="2019-04" db="EMBL/GenBank/DDBJ databases">
        <title>Sequencing of skin fungus with MAO and IRED activity.</title>
        <authorList>
            <person name="Marsaioli A.J."/>
            <person name="Bonatto J.M.C."/>
            <person name="Reis Junior O."/>
        </authorList>
    </citation>
    <scope>NUCLEOTIDE SEQUENCE</scope>
    <source>
        <strain evidence="2">30M1</strain>
    </source>
</reference>
<protein>
    <recommendedName>
        <fullName evidence="4">Apple domain-containing protein</fullName>
    </recommendedName>
</protein>
<evidence type="ECO:0008006" key="4">
    <source>
        <dbReference type="Google" id="ProtNLM"/>
    </source>
</evidence>